<reference evidence="4 5" key="1">
    <citation type="submission" date="2016-05" db="EMBL/GenBank/DDBJ databases">
        <authorList>
            <person name="Naeem Raeece"/>
        </authorList>
    </citation>
    <scope>NUCLEOTIDE SEQUENCE [LARGE SCALE GENOMIC DNA]</scope>
</reference>
<keyword evidence="1" id="KW-0472">Membrane</keyword>
<dbReference type="AlphaFoldDB" id="A0A1A8X8P9"/>
<evidence type="ECO:0000256" key="1">
    <source>
        <dbReference type="SAM" id="Phobius"/>
    </source>
</evidence>
<evidence type="ECO:0000313" key="2">
    <source>
        <dbReference type="EMBL" id="SBS92185.1"/>
    </source>
</evidence>
<dbReference type="EMBL" id="FLQV01002048">
    <property type="protein sequence ID" value="SBT00641.1"/>
    <property type="molecule type" value="Genomic_DNA"/>
</dbReference>
<reference evidence="3" key="2">
    <citation type="submission" date="2016-05" db="EMBL/GenBank/DDBJ databases">
        <authorList>
            <person name="Lavstsen T."/>
            <person name="Jespersen J.S."/>
        </authorList>
    </citation>
    <scope>NUCLEOTIDE SEQUENCE [LARGE SCALE GENOMIC DNA]</scope>
</reference>
<evidence type="ECO:0000313" key="4">
    <source>
        <dbReference type="Proteomes" id="UP000078546"/>
    </source>
</evidence>
<keyword evidence="1" id="KW-1133">Transmembrane helix</keyword>
<evidence type="ECO:0000313" key="5">
    <source>
        <dbReference type="Proteomes" id="UP000078560"/>
    </source>
</evidence>
<gene>
    <name evidence="3" type="ORF">POVCU1_061370</name>
    <name evidence="2" type="ORF">POVCU2_0072610</name>
</gene>
<dbReference type="EMBL" id="FLQU01001243">
    <property type="protein sequence ID" value="SBS92185.1"/>
    <property type="molecule type" value="Genomic_DNA"/>
</dbReference>
<dbReference type="Proteomes" id="UP000078546">
    <property type="component" value="Unassembled WGS sequence"/>
</dbReference>
<dbReference type="InterPro" id="IPR008780">
    <property type="entry name" value="Plasmodium_Vir"/>
</dbReference>
<organism evidence="3 4">
    <name type="scientific">Plasmodium ovale curtisi</name>
    <dbReference type="NCBI Taxonomy" id="864141"/>
    <lineage>
        <taxon>Eukaryota</taxon>
        <taxon>Sar</taxon>
        <taxon>Alveolata</taxon>
        <taxon>Apicomplexa</taxon>
        <taxon>Aconoidasida</taxon>
        <taxon>Haemosporida</taxon>
        <taxon>Plasmodiidae</taxon>
        <taxon>Plasmodium</taxon>
        <taxon>Plasmodium (Plasmodium)</taxon>
    </lineage>
</organism>
<feature type="transmembrane region" description="Helical" evidence="1">
    <location>
        <begin position="613"/>
        <end position="633"/>
    </location>
</feature>
<sequence>MSEDIVAEALKLLEEDKEIPKNSVLLKFYEDFSIAIKNAYEKYEACIKENAKKERIINPPDSIVICRKNNKNVLSLESFQNQFKSAPIQDTMLCDYLLYWMSDKIAECKYNTHRIIWLINLFGELWKSSNCCEKKQGTNDHICEKPFLIELDTNVLKNKKQLYQFIENYNYIKNTLKKENSERKKTYCKYVKYIFELYHLMYNEDTENVQKKYNKELTLFRNNFENEEKLSELKTGCNYPNLSVKLQIEENNGNLSSKNNFVRFIPVTHNLYNYVIETPDVMENILGNTPSYKLYKEFESVEIDAKENQCSKKYFKESSTYQNDALIVCKKIIKNFDKLYEGKIITKADNRCLHYKNWVYSEIWKVISTKSNYSNVGKIINEFLDIQKENNVRNTKNKDVCHYYFIFKDIIELNSKKEEKDLHDYFLNHSFIEENISTVKNDQEQYKKYLGYIMKLYERHKRDWKCCSESGVDPLCVHYFKCEEEYNPSDLLEILNGANKETVKMKYKNIPLVRIGEKKKEEDPDGENVMRIQFGRCSRIYDPNDKKKVVSLRCDYRASRDHFDNFYKKLPDWRNKDSEKTTTSTSVLPVNTSDFSNMSNIVEEDSNTVSYKIPMSVALGIGTVFVFLLYYKFTPFGSLFGKRSRGKISFEDDFNEEYMTELYDGSEYEDVNPGNRRIHIAYQRA</sequence>
<keyword evidence="1" id="KW-0812">Transmembrane</keyword>
<name>A0A1A8X8P9_PLAOA</name>
<dbReference type="Pfam" id="PF05795">
    <property type="entry name" value="Plasmodium_Vir"/>
    <property type="match status" value="2"/>
</dbReference>
<dbReference type="Proteomes" id="UP000078560">
    <property type="component" value="Unassembled WGS sequence"/>
</dbReference>
<accession>A0A1A8X8P9</accession>
<protein>
    <submittedName>
        <fullName evidence="3">PIR Superfamily Protein</fullName>
    </submittedName>
</protein>
<proteinExistence type="predicted"/>
<evidence type="ECO:0000313" key="3">
    <source>
        <dbReference type="EMBL" id="SBT00641.1"/>
    </source>
</evidence>